<feature type="compositionally biased region" description="Low complexity" evidence="10">
    <location>
        <begin position="337"/>
        <end position="348"/>
    </location>
</feature>
<dbReference type="CDD" id="cd04028">
    <property type="entry name" value="C2B_RIM1alpha"/>
    <property type="match status" value="1"/>
</dbReference>
<dbReference type="EMBL" id="JARAKH010000047">
    <property type="protein sequence ID" value="KAK8377513.1"/>
    <property type="molecule type" value="Genomic_DNA"/>
</dbReference>
<evidence type="ECO:0000256" key="4">
    <source>
        <dbReference type="ARBA" id="ARBA00022771"/>
    </source>
</evidence>
<feature type="domain" description="C2" evidence="11">
    <location>
        <begin position="1127"/>
        <end position="1246"/>
    </location>
</feature>
<accession>A0AAW0SQX0</accession>
<dbReference type="InterPro" id="IPR039032">
    <property type="entry name" value="Rim-like"/>
</dbReference>
<protein>
    <recommendedName>
        <fullName evidence="17">Regulating synaptic membrane exocytosis protein 2-like</fullName>
    </recommendedName>
</protein>
<dbReference type="Proteomes" id="UP001487740">
    <property type="component" value="Unassembled WGS sequence"/>
</dbReference>
<dbReference type="InterPro" id="IPR013083">
    <property type="entry name" value="Znf_RING/FYVE/PHD"/>
</dbReference>
<evidence type="ECO:0008006" key="17">
    <source>
        <dbReference type="Google" id="ProtNLM"/>
    </source>
</evidence>
<dbReference type="SMART" id="SM00228">
    <property type="entry name" value="PDZ"/>
    <property type="match status" value="1"/>
</dbReference>
<evidence type="ECO:0000256" key="6">
    <source>
        <dbReference type="ARBA" id="ARBA00022833"/>
    </source>
</evidence>
<dbReference type="InterPro" id="IPR010911">
    <property type="entry name" value="Rab_BD"/>
</dbReference>
<keyword evidence="6" id="KW-0862">Zinc</keyword>
<keyword evidence="4 9" id="KW-0863">Zinc-finger</keyword>
<keyword evidence="1" id="KW-0597">Phosphoprotein</keyword>
<dbReference type="SUPFAM" id="SSF57903">
    <property type="entry name" value="FYVE/PHD zinc finger"/>
    <property type="match status" value="1"/>
</dbReference>
<dbReference type="CDD" id="cd06714">
    <property type="entry name" value="PDZ_RIM-like"/>
    <property type="match status" value="1"/>
</dbReference>
<dbReference type="Pfam" id="PF22601">
    <property type="entry name" value="RIM2a_ZnF"/>
    <property type="match status" value="1"/>
</dbReference>
<evidence type="ECO:0000259" key="13">
    <source>
        <dbReference type="PROSITE" id="PS50178"/>
    </source>
</evidence>
<dbReference type="Pfam" id="PF00595">
    <property type="entry name" value="PDZ"/>
    <property type="match status" value="1"/>
</dbReference>
<evidence type="ECO:0000256" key="2">
    <source>
        <dbReference type="ARBA" id="ARBA00022723"/>
    </source>
</evidence>
<dbReference type="GO" id="GO:0031267">
    <property type="term" value="F:small GTPase binding"/>
    <property type="evidence" value="ECO:0007669"/>
    <property type="project" value="InterPro"/>
</dbReference>
<feature type="domain" description="FYVE-type" evidence="13">
    <location>
        <begin position="74"/>
        <end position="124"/>
    </location>
</feature>
<dbReference type="FunFam" id="2.60.40.150:FF:000003">
    <property type="entry name" value="Regulating synaptic membrane exocytosis protein 2"/>
    <property type="match status" value="1"/>
</dbReference>
<keyword evidence="16" id="KW-1185">Reference proteome</keyword>
<dbReference type="PANTHER" id="PTHR12157:SF21">
    <property type="entry name" value="RAB3 INTERACTING MOLECULE, ISOFORM F"/>
    <property type="match status" value="1"/>
</dbReference>
<feature type="region of interest" description="Disordered" evidence="10">
    <location>
        <begin position="321"/>
        <end position="363"/>
    </location>
</feature>
<feature type="compositionally biased region" description="Polar residues" evidence="10">
    <location>
        <begin position="776"/>
        <end position="798"/>
    </location>
</feature>
<dbReference type="CDD" id="cd04031">
    <property type="entry name" value="C2A_RIM1alpha"/>
    <property type="match status" value="1"/>
</dbReference>
<feature type="compositionally biased region" description="Polar residues" evidence="10">
    <location>
        <begin position="679"/>
        <end position="696"/>
    </location>
</feature>
<dbReference type="GO" id="GO:0048791">
    <property type="term" value="P:calcium ion-regulated exocytosis of neurotransmitter"/>
    <property type="evidence" value="ECO:0007669"/>
    <property type="project" value="TreeGrafter"/>
</dbReference>
<feature type="compositionally biased region" description="Basic residues" evidence="10">
    <location>
        <begin position="1043"/>
        <end position="1055"/>
    </location>
</feature>
<dbReference type="GO" id="GO:0042734">
    <property type="term" value="C:presynaptic membrane"/>
    <property type="evidence" value="ECO:0007669"/>
    <property type="project" value="TreeGrafter"/>
</dbReference>
<keyword evidence="2" id="KW-0479">Metal-binding</keyword>
<dbReference type="PROSITE" id="PS50106">
    <property type="entry name" value="PDZ"/>
    <property type="match status" value="1"/>
</dbReference>
<feature type="compositionally biased region" description="Polar residues" evidence="10">
    <location>
        <begin position="748"/>
        <end position="760"/>
    </location>
</feature>
<feature type="region of interest" description="Disordered" evidence="10">
    <location>
        <begin position="679"/>
        <end position="874"/>
    </location>
</feature>
<dbReference type="Gene3D" id="2.60.40.150">
    <property type="entry name" value="C2 domain"/>
    <property type="match status" value="2"/>
</dbReference>
<dbReference type="PROSITE" id="PS50178">
    <property type="entry name" value="ZF_FYVE"/>
    <property type="match status" value="1"/>
</dbReference>
<dbReference type="SUPFAM" id="SSF49562">
    <property type="entry name" value="C2 domain (Calcium/lipid-binding domain, CaLB)"/>
    <property type="match status" value="2"/>
</dbReference>
<dbReference type="InterPro" id="IPR011011">
    <property type="entry name" value="Znf_FYVE_PHD"/>
</dbReference>
<dbReference type="Pfam" id="PF00168">
    <property type="entry name" value="C2"/>
    <property type="match status" value="2"/>
</dbReference>
<gene>
    <name evidence="15" type="ORF">O3P69_013858</name>
</gene>
<dbReference type="AlphaFoldDB" id="A0AAW0SQX0"/>
<feature type="compositionally biased region" description="Low complexity" evidence="10">
    <location>
        <begin position="1026"/>
        <end position="1038"/>
    </location>
</feature>
<dbReference type="InterPro" id="IPR001478">
    <property type="entry name" value="PDZ"/>
</dbReference>
<feature type="compositionally biased region" description="Basic and acidic residues" evidence="10">
    <location>
        <begin position="859"/>
        <end position="873"/>
    </location>
</feature>
<feature type="compositionally biased region" description="Basic and acidic residues" evidence="10">
    <location>
        <begin position="321"/>
        <end position="335"/>
    </location>
</feature>
<sequence>MAADGGPDIMPDLSHLTDEERSIIEGVMRRQKIEEEQESELVRRKQDEVRILENTIRLRSEVQRKKGLELDATCQICLKTKFADGVGHICNYCSVRCCARCGGKVSLRSNKVIWVCILCRKKQELLIKTGTWMNPGFSQHGEAMHLDHEYSGEMDEYCEPGLSQGGGARREKHYHRDYRLPKDEIRDYGLGNHRDMEGFPRNLADKYRDRYNQYLNRLERTYHNEVSEDYCDNRATDSRSYTERRKKTVRFNSEGWDTFEDLEGGVDPRWTSASSVYYEEPPPRPPLVMGGPRELPTVGRRLPQWAGGRELPVVRKELWEAERQESQDSQTKDSGIDSGTSSNFNSSEDSSKGEVPRVYRHPVSWKPSQDGTRLIGHLLLNKYVKGEVPVLSANILGLKVVGGKILDNGRIGALIEKVKKGSIADSVGHLRPGDEVLEWNGRSLQGKSFEEVFEITSESRQEPQVELMVSRLLSDVDRQGGRRHTLTGLVPKRCEGYEPRRLPEPRQDRRPSVTITSPGSPETFRIRTHSPSIVGKLQLKLWFDPMNQQLVVTIVSAVDLPPRPNGAPRNPYAKMFLLPDRSEKSKRRTKAVANTLDPRWNQSFYYCPLRRAELKTRSLEITVWDYDRYGANDFLGEVVVDLSAAPLDDEPDWHYLSSHDDALPSHMRRGIYVDTESASTIASTDHLSPPSTTSRLSESDISDLEDNLQRDRRTDGTSISSVGSSSSPPPEDRQLGSGAEHLPRRDTASPTGRRLTTTVHSRGDLRYRAKDLTLPAYSSNPRSRSHSAAPTDSPSLHMSRSRSKSPRRVTEPGSRSLSPPEARPGYSGGSRMTSRSATATPTGSPKKRQLPPIPTHQLSSRDKVTQELEDRTRQMKAKMMQIQAYRSTGSHLYSGHSDTELRMYDRYPQGRGVLVSPERDPDRDFGDSASDIESVVSAFSTQSERPRGSTKLSEFSHRTTTPFGPTGVSIGGASKRGQLGRSRSTSEVPETEKAEGSLSDSATGMLTVDGKERRRVTNGKQGPSGGLSKKSSSTSKLSDTGRTGRKRKLGFRKNQRSQITVHRSEEILPTGSRHLMRQSSSQSSEEAEGEDSRVPSMRLGTDGQLSEFIEGLGQGQLVGRQVLATPALGDIQLSMCERKNKLEVEVIRARGLQCKSGARVLPAPYVKVYLVAGKKCVAKAKTSTARRTLDPLYQQQLIFHERYQGCVLQVTVWGDYGRMEGRKVFMGLAQIMLDDLDLSNIVIGWYKLFGTSSLVSLPTLTRRGSMASLDSFG</sequence>
<dbReference type="InterPro" id="IPR035892">
    <property type="entry name" value="C2_domain_sf"/>
</dbReference>
<evidence type="ECO:0000313" key="16">
    <source>
        <dbReference type="Proteomes" id="UP001487740"/>
    </source>
</evidence>
<feature type="compositionally biased region" description="Polar residues" evidence="10">
    <location>
        <begin position="950"/>
        <end position="963"/>
    </location>
</feature>
<name>A0AAW0SQX0_SCYPA</name>
<feature type="domain" description="RabBD" evidence="14">
    <location>
        <begin position="10"/>
        <end position="136"/>
    </location>
</feature>
<evidence type="ECO:0000259" key="11">
    <source>
        <dbReference type="PROSITE" id="PS50004"/>
    </source>
</evidence>
<keyword evidence="3" id="KW-0677">Repeat</keyword>
<evidence type="ECO:0000259" key="12">
    <source>
        <dbReference type="PROSITE" id="PS50106"/>
    </source>
</evidence>
<dbReference type="GO" id="GO:0048167">
    <property type="term" value="P:regulation of synaptic plasticity"/>
    <property type="evidence" value="ECO:0007669"/>
    <property type="project" value="TreeGrafter"/>
</dbReference>
<feature type="region of interest" description="Disordered" evidence="10">
    <location>
        <begin position="496"/>
        <end position="522"/>
    </location>
</feature>
<proteinExistence type="predicted"/>
<dbReference type="GO" id="GO:0008270">
    <property type="term" value="F:zinc ion binding"/>
    <property type="evidence" value="ECO:0007669"/>
    <property type="project" value="UniProtKB-KW"/>
</dbReference>
<dbReference type="GO" id="GO:0006886">
    <property type="term" value="P:intracellular protein transport"/>
    <property type="evidence" value="ECO:0007669"/>
    <property type="project" value="InterPro"/>
</dbReference>
<evidence type="ECO:0000256" key="8">
    <source>
        <dbReference type="ARBA" id="ARBA00034103"/>
    </source>
</evidence>
<dbReference type="PROSITE" id="PS50004">
    <property type="entry name" value="C2"/>
    <property type="match status" value="2"/>
</dbReference>
<dbReference type="GO" id="GO:0030154">
    <property type="term" value="P:cell differentiation"/>
    <property type="evidence" value="ECO:0007669"/>
    <property type="project" value="UniProtKB-KW"/>
</dbReference>
<feature type="compositionally biased region" description="Basic and acidic residues" evidence="10">
    <location>
        <begin position="496"/>
        <end position="511"/>
    </location>
</feature>
<dbReference type="FunFam" id="2.60.40.150:FF:000001">
    <property type="entry name" value="Regulating synaptic membrane exocytosis 3, isoform CRA_a"/>
    <property type="match status" value="1"/>
</dbReference>
<dbReference type="Gene3D" id="3.30.40.10">
    <property type="entry name" value="Zinc/RING finger domain, C3HC4 (zinc finger)"/>
    <property type="match status" value="1"/>
</dbReference>
<dbReference type="FunFam" id="2.30.42.10:FF:000003">
    <property type="entry name" value="Regulating synaptic membrane exocytosis protein 1, putative"/>
    <property type="match status" value="1"/>
</dbReference>
<dbReference type="SMART" id="SM00239">
    <property type="entry name" value="C2"/>
    <property type="match status" value="2"/>
</dbReference>
<dbReference type="GO" id="GO:0048788">
    <property type="term" value="C:cytoskeleton of presynaptic active zone"/>
    <property type="evidence" value="ECO:0007669"/>
    <property type="project" value="TreeGrafter"/>
</dbReference>
<dbReference type="InterPro" id="IPR054386">
    <property type="entry name" value="RIM_Znf"/>
</dbReference>
<dbReference type="SUPFAM" id="SSF50156">
    <property type="entry name" value="PDZ domain-like"/>
    <property type="match status" value="1"/>
</dbReference>
<dbReference type="PROSITE" id="PS50916">
    <property type="entry name" value="RABBD"/>
    <property type="match status" value="1"/>
</dbReference>
<feature type="domain" description="PDZ" evidence="12">
    <location>
        <begin position="377"/>
        <end position="471"/>
    </location>
</feature>
<feature type="compositionally biased region" description="Basic and acidic residues" evidence="10">
    <location>
        <begin position="761"/>
        <end position="771"/>
    </location>
</feature>
<keyword evidence="7" id="KW-0770">Synapse</keyword>
<evidence type="ECO:0000256" key="9">
    <source>
        <dbReference type="PROSITE-ProRule" id="PRU00091"/>
    </source>
</evidence>
<keyword evidence="5" id="KW-0221">Differentiation</keyword>
<evidence type="ECO:0000313" key="15">
    <source>
        <dbReference type="EMBL" id="KAK8377513.1"/>
    </source>
</evidence>
<dbReference type="InterPro" id="IPR036034">
    <property type="entry name" value="PDZ_sf"/>
</dbReference>
<dbReference type="GO" id="GO:0044325">
    <property type="term" value="F:transmembrane transporter binding"/>
    <property type="evidence" value="ECO:0007669"/>
    <property type="project" value="TreeGrafter"/>
</dbReference>
<dbReference type="FunFam" id="3.30.40.10:FF:000044">
    <property type="entry name" value="Regulating synaptic membrane exocytosis protein 2"/>
    <property type="match status" value="1"/>
</dbReference>
<evidence type="ECO:0000256" key="5">
    <source>
        <dbReference type="ARBA" id="ARBA00022782"/>
    </source>
</evidence>
<dbReference type="InterPro" id="IPR000008">
    <property type="entry name" value="C2_dom"/>
</dbReference>
<dbReference type="GO" id="GO:0042391">
    <property type="term" value="P:regulation of membrane potential"/>
    <property type="evidence" value="ECO:0007669"/>
    <property type="project" value="TreeGrafter"/>
</dbReference>
<dbReference type="InterPro" id="IPR017455">
    <property type="entry name" value="Znf_FYVE-rel"/>
</dbReference>
<feature type="region of interest" description="Disordered" evidence="10">
    <location>
        <begin position="937"/>
        <end position="1098"/>
    </location>
</feature>
<evidence type="ECO:0000256" key="1">
    <source>
        <dbReference type="ARBA" id="ARBA00022553"/>
    </source>
</evidence>
<comment type="subcellular location">
    <subcellularLocation>
        <location evidence="8">Synapse</location>
    </subcellularLocation>
</comment>
<dbReference type="GO" id="GO:0050806">
    <property type="term" value="P:positive regulation of synaptic transmission"/>
    <property type="evidence" value="ECO:0007669"/>
    <property type="project" value="TreeGrafter"/>
</dbReference>
<evidence type="ECO:0000259" key="14">
    <source>
        <dbReference type="PROSITE" id="PS50916"/>
    </source>
</evidence>
<evidence type="ECO:0000256" key="10">
    <source>
        <dbReference type="SAM" id="MobiDB-lite"/>
    </source>
</evidence>
<organism evidence="15 16">
    <name type="scientific">Scylla paramamosain</name>
    <name type="common">Mud crab</name>
    <dbReference type="NCBI Taxonomy" id="85552"/>
    <lineage>
        <taxon>Eukaryota</taxon>
        <taxon>Metazoa</taxon>
        <taxon>Ecdysozoa</taxon>
        <taxon>Arthropoda</taxon>
        <taxon>Crustacea</taxon>
        <taxon>Multicrustacea</taxon>
        <taxon>Malacostraca</taxon>
        <taxon>Eumalacostraca</taxon>
        <taxon>Eucarida</taxon>
        <taxon>Decapoda</taxon>
        <taxon>Pleocyemata</taxon>
        <taxon>Brachyura</taxon>
        <taxon>Eubrachyura</taxon>
        <taxon>Portunoidea</taxon>
        <taxon>Portunidae</taxon>
        <taxon>Portuninae</taxon>
        <taxon>Scylla</taxon>
    </lineage>
</organism>
<evidence type="ECO:0000256" key="7">
    <source>
        <dbReference type="ARBA" id="ARBA00023018"/>
    </source>
</evidence>
<feature type="domain" description="C2" evidence="11">
    <location>
        <begin position="533"/>
        <end position="655"/>
    </location>
</feature>
<feature type="compositionally biased region" description="Polar residues" evidence="10">
    <location>
        <begin position="830"/>
        <end position="843"/>
    </location>
</feature>
<evidence type="ECO:0000256" key="3">
    <source>
        <dbReference type="ARBA" id="ARBA00022737"/>
    </source>
</evidence>
<dbReference type="PANTHER" id="PTHR12157">
    <property type="entry name" value="REGULATING SYNAPTIC MEMBRANE EXOCYTOSIS PROTEIN"/>
    <property type="match status" value="1"/>
</dbReference>
<reference evidence="15 16" key="1">
    <citation type="submission" date="2023-03" db="EMBL/GenBank/DDBJ databases">
        <title>High-quality genome of Scylla paramamosain provides insights in environmental adaptation.</title>
        <authorList>
            <person name="Zhang L."/>
        </authorList>
    </citation>
    <scope>NUCLEOTIDE SEQUENCE [LARGE SCALE GENOMIC DNA]</scope>
    <source>
        <strain evidence="15">LZ_2023a</strain>
        <tissue evidence="15">Muscle</tissue>
    </source>
</reference>
<comment type="caution">
    <text evidence="15">The sequence shown here is derived from an EMBL/GenBank/DDBJ whole genome shotgun (WGS) entry which is preliminary data.</text>
</comment>
<dbReference type="Gene3D" id="2.30.42.10">
    <property type="match status" value="1"/>
</dbReference>